<dbReference type="InterPro" id="IPR002123">
    <property type="entry name" value="Plipid/glycerol_acylTrfase"/>
</dbReference>
<keyword evidence="2" id="KW-0808">Transferase</keyword>
<feature type="domain" description="Phospholipid/glycerol acyltransferase" evidence="5">
    <location>
        <begin position="100"/>
        <end position="222"/>
    </location>
</feature>
<keyword evidence="4" id="KW-0812">Transmembrane</keyword>
<dbReference type="AlphaFoldDB" id="A0AAD9N4H4"/>
<feature type="transmembrane region" description="Helical" evidence="4">
    <location>
        <begin position="21"/>
        <end position="48"/>
    </location>
</feature>
<dbReference type="GO" id="GO:0005783">
    <property type="term" value="C:endoplasmic reticulum"/>
    <property type="evidence" value="ECO:0007669"/>
    <property type="project" value="TreeGrafter"/>
</dbReference>
<dbReference type="SUPFAM" id="SSF69593">
    <property type="entry name" value="Glycerol-3-phosphate (1)-acyltransferase"/>
    <property type="match status" value="1"/>
</dbReference>
<dbReference type="PANTHER" id="PTHR10983">
    <property type="entry name" value="1-ACYLGLYCEROL-3-PHOSPHATE ACYLTRANSFERASE-RELATED"/>
    <property type="match status" value="1"/>
</dbReference>
<feature type="transmembrane region" description="Helical" evidence="4">
    <location>
        <begin position="328"/>
        <end position="350"/>
    </location>
</feature>
<dbReference type="EMBL" id="JAODUP010000204">
    <property type="protein sequence ID" value="KAK2156817.1"/>
    <property type="molecule type" value="Genomic_DNA"/>
</dbReference>
<evidence type="ECO:0000256" key="2">
    <source>
        <dbReference type="ARBA" id="ARBA00022679"/>
    </source>
</evidence>
<comment type="caution">
    <text evidence="6">The sequence shown here is derived from an EMBL/GenBank/DDBJ whole genome shotgun (WGS) entry which is preliminary data.</text>
</comment>
<dbReference type="Pfam" id="PF01553">
    <property type="entry name" value="Acyltransferase"/>
    <property type="match status" value="1"/>
</dbReference>
<evidence type="ECO:0000256" key="4">
    <source>
        <dbReference type="SAM" id="Phobius"/>
    </source>
</evidence>
<sequence length="395" mass="46332">MEGCKIERGRKKEQFHPTLFSYCQGVGLVLWLGISSAFGVVFFHVVPYMSAMLFLRPFLYRTLADELIGSWLIYCMALLEYMMGLKVVITGDKMYPGERSLIIMNHRTRLDWLYFWSVLIRQSGVKTEKIILKSLLKKIPGAGWAMQVGGFIFIERKWESDKKVLNKMVNYFTDMNHKTQVLLFPEGTDFTSRTKARSDEFAKKNGWNTFDYCLHPRTTGFTYLIQLMRQNNHLDVIYDVSVAYPYNFPQQEPELLMGNVPKEVHFHIKRHPIDSLPTSESDLKTWCQQRWEEKERQLAQFYKVNAFPANPVTDDNDKVKGYMCSAEMMMCLALVYWTVFVIGIALILYYSTIACWFAIVQVIIYVYMGHIYGGFEIFQADYFNWFFKGKQKLQD</sequence>
<name>A0AAD9N4H4_9ANNE</name>
<protein>
    <recommendedName>
        <fullName evidence="5">Phospholipid/glycerol acyltransferase domain-containing protein</fullName>
    </recommendedName>
</protein>
<reference evidence="6" key="1">
    <citation type="journal article" date="2023" name="Mol. Biol. Evol.">
        <title>Third-Generation Sequencing Reveals the Adaptive Role of the Epigenome in Three Deep-Sea Polychaetes.</title>
        <authorList>
            <person name="Perez M."/>
            <person name="Aroh O."/>
            <person name="Sun Y."/>
            <person name="Lan Y."/>
            <person name="Juniper S.K."/>
            <person name="Young C.R."/>
            <person name="Angers B."/>
            <person name="Qian P.Y."/>
        </authorList>
    </citation>
    <scope>NUCLEOTIDE SEQUENCE</scope>
    <source>
        <strain evidence="6">P08H-3</strain>
    </source>
</reference>
<feature type="transmembrane region" description="Helical" evidence="4">
    <location>
        <begin position="68"/>
        <end position="89"/>
    </location>
</feature>
<gene>
    <name evidence="6" type="ORF">LSH36_204g03013</name>
</gene>
<keyword evidence="4" id="KW-1133">Transmembrane helix</keyword>
<dbReference type="PANTHER" id="PTHR10983:SF16">
    <property type="entry name" value="LYSOCARDIOLIPIN ACYLTRANSFERASE 1"/>
    <property type="match status" value="1"/>
</dbReference>
<evidence type="ECO:0000256" key="3">
    <source>
        <dbReference type="ARBA" id="ARBA00023315"/>
    </source>
</evidence>
<keyword evidence="4" id="KW-0472">Membrane</keyword>
<keyword evidence="3" id="KW-0012">Acyltransferase</keyword>
<dbReference type="CDD" id="cd07990">
    <property type="entry name" value="LPLAT_LCLAT1-like"/>
    <property type="match status" value="1"/>
</dbReference>
<dbReference type="SMART" id="SM00563">
    <property type="entry name" value="PlsC"/>
    <property type="match status" value="1"/>
</dbReference>
<keyword evidence="7" id="KW-1185">Reference proteome</keyword>
<organism evidence="6 7">
    <name type="scientific">Paralvinella palmiformis</name>
    <dbReference type="NCBI Taxonomy" id="53620"/>
    <lineage>
        <taxon>Eukaryota</taxon>
        <taxon>Metazoa</taxon>
        <taxon>Spiralia</taxon>
        <taxon>Lophotrochozoa</taxon>
        <taxon>Annelida</taxon>
        <taxon>Polychaeta</taxon>
        <taxon>Sedentaria</taxon>
        <taxon>Canalipalpata</taxon>
        <taxon>Terebellida</taxon>
        <taxon>Terebelliformia</taxon>
        <taxon>Alvinellidae</taxon>
        <taxon>Paralvinella</taxon>
    </lineage>
</organism>
<dbReference type="Pfam" id="PF16076">
    <property type="entry name" value="Acyltransf_C"/>
    <property type="match status" value="1"/>
</dbReference>
<dbReference type="InterPro" id="IPR032098">
    <property type="entry name" value="Acyltransf_C"/>
</dbReference>
<proteinExistence type="inferred from homology"/>
<comment type="similarity">
    <text evidence="1">Belongs to the 1-acyl-sn-glycerol-3-phosphate acyltransferase family.</text>
</comment>
<evidence type="ECO:0000313" key="6">
    <source>
        <dbReference type="EMBL" id="KAK2156817.1"/>
    </source>
</evidence>
<evidence type="ECO:0000259" key="5">
    <source>
        <dbReference type="SMART" id="SM00563"/>
    </source>
</evidence>
<dbReference type="Proteomes" id="UP001208570">
    <property type="component" value="Unassembled WGS sequence"/>
</dbReference>
<dbReference type="GO" id="GO:0036149">
    <property type="term" value="P:phosphatidylinositol acyl-chain remodeling"/>
    <property type="evidence" value="ECO:0007669"/>
    <property type="project" value="TreeGrafter"/>
</dbReference>
<dbReference type="GO" id="GO:0016746">
    <property type="term" value="F:acyltransferase activity"/>
    <property type="evidence" value="ECO:0007669"/>
    <property type="project" value="UniProtKB-KW"/>
</dbReference>
<evidence type="ECO:0000313" key="7">
    <source>
        <dbReference type="Proteomes" id="UP001208570"/>
    </source>
</evidence>
<accession>A0AAD9N4H4</accession>
<feature type="transmembrane region" description="Helical" evidence="4">
    <location>
        <begin position="356"/>
        <end position="378"/>
    </location>
</feature>
<evidence type="ECO:0000256" key="1">
    <source>
        <dbReference type="ARBA" id="ARBA00008655"/>
    </source>
</evidence>